<organism evidence="2 3">
    <name type="scientific">Araneus ventricosus</name>
    <name type="common">Orbweaver spider</name>
    <name type="synonym">Epeira ventricosa</name>
    <dbReference type="NCBI Taxonomy" id="182803"/>
    <lineage>
        <taxon>Eukaryota</taxon>
        <taxon>Metazoa</taxon>
        <taxon>Ecdysozoa</taxon>
        <taxon>Arthropoda</taxon>
        <taxon>Chelicerata</taxon>
        <taxon>Arachnida</taxon>
        <taxon>Araneae</taxon>
        <taxon>Araneomorphae</taxon>
        <taxon>Entelegynae</taxon>
        <taxon>Araneoidea</taxon>
        <taxon>Araneidae</taxon>
        <taxon>Araneus</taxon>
    </lineage>
</organism>
<dbReference type="Proteomes" id="UP000499080">
    <property type="component" value="Unassembled WGS sequence"/>
</dbReference>
<feature type="compositionally biased region" description="Basic and acidic residues" evidence="1">
    <location>
        <begin position="141"/>
        <end position="151"/>
    </location>
</feature>
<protein>
    <submittedName>
        <fullName evidence="2">Uncharacterized protein</fullName>
    </submittedName>
</protein>
<keyword evidence="3" id="KW-1185">Reference proteome</keyword>
<accession>A0A4Y2D011</accession>
<evidence type="ECO:0000313" key="3">
    <source>
        <dbReference type="Proteomes" id="UP000499080"/>
    </source>
</evidence>
<comment type="caution">
    <text evidence="2">The sequence shown here is derived from an EMBL/GenBank/DDBJ whole genome shotgun (WGS) entry which is preliminary data.</text>
</comment>
<feature type="region of interest" description="Disordered" evidence="1">
    <location>
        <begin position="128"/>
        <end position="155"/>
    </location>
</feature>
<sequence>MRRGCATRNLSLTQLQFGLDPIAARNMSTDLDEKMYDKSLGIYLNQILLTSILIDRPHTRRIFSGIGFSNLEPSGPKAETLPLGHRGLLQHEGDQKEQRSDDIGRNAKKIQLNCKYFSNFARLRPEGGRGGLVARSRPRDRRATGPKHDSTEDPLCMGPVARQIILIGQTPSRWCSAEAWRGGASPGVVLII</sequence>
<dbReference type="EMBL" id="BGPR01000279">
    <property type="protein sequence ID" value="GBM10041.1"/>
    <property type="molecule type" value="Genomic_DNA"/>
</dbReference>
<reference evidence="2 3" key="1">
    <citation type="journal article" date="2019" name="Sci. Rep.">
        <title>Orb-weaving spider Araneus ventricosus genome elucidates the spidroin gene catalogue.</title>
        <authorList>
            <person name="Kono N."/>
            <person name="Nakamura H."/>
            <person name="Ohtoshi R."/>
            <person name="Moran D.A.P."/>
            <person name="Shinohara A."/>
            <person name="Yoshida Y."/>
            <person name="Fujiwara M."/>
            <person name="Mori M."/>
            <person name="Tomita M."/>
            <person name="Arakawa K."/>
        </authorList>
    </citation>
    <scope>NUCLEOTIDE SEQUENCE [LARGE SCALE GENOMIC DNA]</scope>
</reference>
<proteinExistence type="predicted"/>
<name>A0A4Y2D011_ARAVE</name>
<evidence type="ECO:0000256" key="1">
    <source>
        <dbReference type="SAM" id="MobiDB-lite"/>
    </source>
</evidence>
<dbReference type="AlphaFoldDB" id="A0A4Y2D011"/>
<gene>
    <name evidence="2" type="ORF">AVEN_24022_1</name>
</gene>
<evidence type="ECO:0000313" key="2">
    <source>
        <dbReference type="EMBL" id="GBM10041.1"/>
    </source>
</evidence>